<dbReference type="NCBIfam" id="NF004711">
    <property type="entry name" value="PRK06049.1"/>
    <property type="match status" value="1"/>
</dbReference>
<dbReference type="OrthoDB" id="6379at2157"/>
<dbReference type="InterPro" id="IPR036919">
    <property type="entry name" value="Ribo_uL30_ferredoxin-like_sf"/>
</dbReference>
<dbReference type="AlphaFoldDB" id="A0A2A2HAW9"/>
<dbReference type="GO" id="GO:0022625">
    <property type="term" value="C:cytosolic large ribosomal subunit"/>
    <property type="evidence" value="ECO:0007669"/>
    <property type="project" value="UniProtKB-UniRule"/>
</dbReference>
<dbReference type="EMBL" id="LWMS01000044">
    <property type="protein sequence ID" value="PWL07839.1"/>
    <property type="molecule type" value="Genomic_DNA"/>
</dbReference>
<protein>
    <recommendedName>
        <fullName evidence="4">Large ribosomal subunit protein uL30</fullName>
    </recommendedName>
</protein>
<evidence type="ECO:0000256" key="4">
    <source>
        <dbReference type="HAMAP-Rule" id="MF_01371"/>
    </source>
</evidence>
<comment type="caution">
    <text evidence="6">The sequence shown here is derived from an EMBL/GenBank/DDBJ whole genome shotgun (WGS) entry which is preliminary data.</text>
</comment>
<dbReference type="RefSeq" id="WP_095609290.1">
    <property type="nucleotide sequence ID" value="NZ_CAUHCB010000006.1"/>
</dbReference>
<proteinExistence type="inferred from homology"/>
<dbReference type="Gene3D" id="1.10.15.30">
    <property type="match status" value="1"/>
</dbReference>
<evidence type="ECO:0000313" key="7">
    <source>
        <dbReference type="EMBL" id="PWL07839.1"/>
    </source>
</evidence>
<name>A0A2A2HAW9_9EURY</name>
<organism evidence="6 8">
    <name type="scientific">Methanosphaera cuniculi</name>
    <dbReference type="NCBI Taxonomy" id="1077256"/>
    <lineage>
        <taxon>Archaea</taxon>
        <taxon>Methanobacteriati</taxon>
        <taxon>Methanobacteriota</taxon>
        <taxon>Methanomada group</taxon>
        <taxon>Methanobacteria</taxon>
        <taxon>Methanobacteriales</taxon>
        <taxon>Methanobacteriaceae</taxon>
        <taxon>Methanosphaera</taxon>
    </lineage>
</organism>
<gene>
    <name evidence="6" type="primary">rpl30p</name>
    <name evidence="4" type="synonym">rpl30</name>
    <name evidence="7" type="synonym">rpmD</name>
    <name evidence="6" type="ORF">ASJ82_04265</name>
    <name evidence="7" type="ORF">MSCUN_13710</name>
</gene>
<reference evidence="7 9" key="1">
    <citation type="submission" date="2016-04" db="EMBL/GenBank/DDBJ databases">
        <title>Genome sequence of Methanosphaera cuniculi DSM 4103.</title>
        <authorList>
            <person name="Poehlein A."/>
            <person name="Seedorf H."/>
            <person name="Daniel R."/>
        </authorList>
    </citation>
    <scope>NUCLEOTIDE SEQUENCE [LARGE SCALE GENOMIC DNA]</scope>
    <source>
        <strain evidence="7 9">DSM 4103</strain>
    </source>
</reference>
<evidence type="ECO:0000259" key="5">
    <source>
        <dbReference type="Pfam" id="PF00327"/>
    </source>
</evidence>
<dbReference type="GO" id="GO:0006412">
    <property type="term" value="P:translation"/>
    <property type="evidence" value="ECO:0007669"/>
    <property type="project" value="UniProtKB-UniRule"/>
</dbReference>
<reference evidence="6 8" key="2">
    <citation type="journal article" date="2017" name="BMC Genomics">
        <title>Genomic analysis of methanogenic archaea reveals a shift towards energy conservation.</title>
        <authorList>
            <person name="Gilmore S.P."/>
            <person name="Henske J.K."/>
            <person name="Sexton J.A."/>
            <person name="Solomon K.V."/>
            <person name="Seppala S."/>
            <person name="Yoo J.I."/>
            <person name="Huyett L.M."/>
            <person name="Pressman A."/>
            <person name="Cogan J.Z."/>
            <person name="Kivenson V."/>
            <person name="Peng X."/>
            <person name="Tan Y."/>
            <person name="Valentine D.L."/>
            <person name="O'Malley M.A."/>
        </authorList>
    </citation>
    <scope>NUCLEOTIDE SEQUENCE [LARGE SCALE GENOMIC DNA]</scope>
    <source>
        <strain evidence="6 8">1R-7</strain>
    </source>
</reference>
<keyword evidence="2 4" id="KW-0689">Ribosomal protein</keyword>
<keyword evidence="3 4" id="KW-0687">Ribonucleoprotein</keyword>
<dbReference type="GO" id="GO:0003735">
    <property type="term" value="F:structural constituent of ribosome"/>
    <property type="evidence" value="ECO:0007669"/>
    <property type="project" value="UniProtKB-UniRule"/>
</dbReference>
<dbReference type="CDD" id="cd01657">
    <property type="entry name" value="Ribosomal_L7_archeal_euk"/>
    <property type="match status" value="1"/>
</dbReference>
<dbReference type="Pfam" id="PF00327">
    <property type="entry name" value="Ribosomal_L30"/>
    <property type="match status" value="1"/>
</dbReference>
<dbReference type="Proteomes" id="UP000217528">
    <property type="component" value="Unassembled WGS sequence"/>
</dbReference>
<dbReference type="HAMAP" id="MF_01371_A">
    <property type="entry name" value="Ribosomal_uL30_A"/>
    <property type="match status" value="1"/>
</dbReference>
<evidence type="ECO:0000256" key="1">
    <source>
        <dbReference type="ARBA" id="ARBA00007594"/>
    </source>
</evidence>
<dbReference type="SUPFAM" id="SSF55129">
    <property type="entry name" value="Ribosomal protein L30p/L7e"/>
    <property type="match status" value="1"/>
</dbReference>
<evidence type="ECO:0000256" key="2">
    <source>
        <dbReference type="ARBA" id="ARBA00022980"/>
    </source>
</evidence>
<evidence type="ECO:0000313" key="9">
    <source>
        <dbReference type="Proteomes" id="UP000246004"/>
    </source>
</evidence>
<dbReference type="InterPro" id="IPR005997">
    <property type="entry name" value="Ribosomal_uL30_arc"/>
</dbReference>
<dbReference type="NCBIfam" id="TIGR01309">
    <property type="entry name" value="uL30_arch"/>
    <property type="match status" value="1"/>
</dbReference>
<dbReference type="InterPro" id="IPR016082">
    <property type="entry name" value="Ribosomal_uL30_ferredoxin-like"/>
</dbReference>
<dbReference type="PANTHER" id="PTHR11524:SF16">
    <property type="entry name" value="LARGE RIBOSOMAL SUBUNIT PROTEIN UL30"/>
    <property type="match status" value="1"/>
</dbReference>
<dbReference type="GO" id="GO:0000463">
    <property type="term" value="P:maturation of LSU-rRNA from tricistronic rRNA transcript (SSU-rRNA, 5.8S rRNA, LSU-rRNA)"/>
    <property type="evidence" value="ECO:0007669"/>
    <property type="project" value="TreeGrafter"/>
</dbReference>
<dbReference type="InterPro" id="IPR035808">
    <property type="entry name" value="Ribosomal_uL30_euk_arc"/>
</dbReference>
<dbReference type="GO" id="GO:0003723">
    <property type="term" value="F:RNA binding"/>
    <property type="evidence" value="ECO:0007669"/>
    <property type="project" value="TreeGrafter"/>
</dbReference>
<dbReference type="Gene3D" id="3.30.1390.20">
    <property type="entry name" value="Ribosomal protein L30, ferredoxin-like fold domain"/>
    <property type="match status" value="1"/>
</dbReference>
<accession>A0A2A2HAW9</accession>
<comment type="similarity">
    <text evidence="1 4">Belongs to the universal ribosomal protein uL30 family.</text>
</comment>
<dbReference type="InterPro" id="IPR039699">
    <property type="entry name" value="Ribosomal_uL30"/>
</dbReference>
<comment type="subunit">
    <text evidence="4">Part of the 50S ribosomal subunit.</text>
</comment>
<feature type="domain" description="Large ribosomal subunit protein uL30-like ferredoxin-like fold" evidence="5">
    <location>
        <begin position="2"/>
        <end position="52"/>
    </location>
</feature>
<sequence length="152" mass="17175">MYAVIRVRGRTGIKKNIADNLNMLNLTRISHATVIPETPSYDGMLQKGKDYITWGEISEDTLKELISVRGRLPGDKRVTDEYVKENTDYDSVDALATAIFNQETTMKDAGLKPIFRLNPPRKGYEGTKKPYTEGGSLGYRSENINELIEKMI</sequence>
<evidence type="ECO:0000313" key="8">
    <source>
        <dbReference type="Proteomes" id="UP000217528"/>
    </source>
</evidence>
<evidence type="ECO:0000313" key="6">
    <source>
        <dbReference type="EMBL" id="PAV06651.1"/>
    </source>
</evidence>
<evidence type="ECO:0000256" key="3">
    <source>
        <dbReference type="ARBA" id="ARBA00023274"/>
    </source>
</evidence>
<dbReference type="EMBL" id="LMVN01000027">
    <property type="protein sequence ID" value="PAV06651.1"/>
    <property type="molecule type" value="Genomic_DNA"/>
</dbReference>
<dbReference type="Proteomes" id="UP000246004">
    <property type="component" value="Unassembled WGS sequence"/>
</dbReference>
<dbReference type="PANTHER" id="PTHR11524">
    <property type="entry name" value="60S RIBOSOMAL PROTEIN L7"/>
    <property type="match status" value="1"/>
</dbReference>
<keyword evidence="8" id="KW-1185">Reference proteome</keyword>